<dbReference type="EC" id="1.1.5.-" evidence="2"/>
<dbReference type="InterPro" id="IPR012938">
    <property type="entry name" value="Glc/Sorbosone_DH"/>
</dbReference>
<dbReference type="Gene3D" id="2.120.10.30">
    <property type="entry name" value="TolB, C-terminal domain"/>
    <property type="match status" value="1"/>
</dbReference>
<feature type="domain" description="Glucose/Sorbosone dehydrogenase" evidence="1">
    <location>
        <begin position="1"/>
        <end position="88"/>
    </location>
</feature>
<evidence type="ECO:0000313" key="3">
    <source>
        <dbReference type="Proteomes" id="UP000236724"/>
    </source>
</evidence>
<protein>
    <submittedName>
        <fullName evidence="2">Soluble aldose sugar dehydrogenase YliI</fullName>
        <ecNumber evidence="2">1.1.5.-</ecNumber>
    </submittedName>
</protein>
<dbReference type="Proteomes" id="UP000236724">
    <property type="component" value="Unassembled WGS sequence"/>
</dbReference>
<sequence>MEQAVKVYIPSIAPGSLMLYSGKAFPAWQGNLFAGALSLRHLNRITLDETGKAVAEERLLESLKKRIRAVIESPEGWLYLSTDNGSILRLKP</sequence>
<name>A0A1H6FEQ4_9GAMM</name>
<keyword evidence="2" id="KW-0560">Oxidoreductase</keyword>
<dbReference type="EMBL" id="FMSV02000533">
    <property type="protein sequence ID" value="SEH07515.1"/>
    <property type="molecule type" value="Genomic_DNA"/>
</dbReference>
<gene>
    <name evidence="2" type="primary">yliI_2</name>
    <name evidence="2" type="ORF">MBHS_03391</name>
</gene>
<dbReference type="GO" id="GO:0016491">
    <property type="term" value="F:oxidoreductase activity"/>
    <property type="evidence" value="ECO:0007669"/>
    <property type="project" value="UniProtKB-KW"/>
</dbReference>
<dbReference type="InterPro" id="IPR011042">
    <property type="entry name" value="6-blade_b-propeller_TolB-like"/>
</dbReference>
<evidence type="ECO:0000259" key="1">
    <source>
        <dbReference type="Pfam" id="PF07995"/>
    </source>
</evidence>
<organism evidence="2 3">
    <name type="scientific">Candidatus Venteria ishoeyi</name>
    <dbReference type="NCBI Taxonomy" id="1899563"/>
    <lineage>
        <taxon>Bacteria</taxon>
        <taxon>Pseudomonadati</taxon>
        <taxon>Pseudomonadota</taxon>
        <taxon>Gammaproteobacteria</taxon>
        <taxon>Thiotrichales</taxon>
        <taxon>Thiotrichaceae</taxon>
        <taxon>Venteria</taxon>
    </lineage>
</organism>
<dbReference type="AlphaFoldDB" id="A0A1H6FEQ4"/>
<keyword evidence="3" id="KW-1185">Reference proteome</keyword>
<accession>A0A1H6FEQ4</accession>
<proteinExistence type="predicted"/>
<reference evidence="2 3" key="1">
    <citation type="submission" date="2016-10" db="EMBL/GenBank/DDBJ databases">
        <authorList>
            <person name="de Groot N.N."/>
        </authorList>
    </citation>
    <scope>NUCLEOTIDE SEQUENCE [LARGE SCALE GENOMIC DNA]</scope>
    <source>
        <strain evidence="2">MBHS1</strain>
    </source>
</reference>
<dbReference type="Pfam" id="PF07995">
    <property type="entry name" value="GSDH"/>
    <property type="match status" value="1"/>
</dbReference>
<evidence type="ECO:0000313" key="2">
    <source>
        <dbReference type="EMBL" id="SEH07515.1"/>
    </source>
</evidence>